<evidence type="ECO:0000256" key="1">
    <source>
        <dbReference type="ARBA" id="ARBA00012513"/>
    </source>
</evidence>
<dbReference type="GO" id="GO:0005524">
    <property type="term" value="F:ATP binding"/>
    <property type="evidence" value="ECO:0007669"/>
    <property type="project" value="UniProtKB-KW"/>
</dbReference>
<keyword evidence="12" id="KW-1185">Reference proteome</keyword>
<keyword evidence="6 11" id="KW-0418">Kinase</keyword>
<comment type="catalytic activity">
    <reaction evidence="9">
        <text>L-seryl-[protein] + ATP = O-phospho-L-seryl-[protein] + ADP + H(+)</text>
        <dbReference type="Rhea" id="RHEA:17989"/>
        <dbReference type="Rhea" id="RHEA-COMP:9863"/>
        <dbReference type="Rhea" id="RHEA-COMP:11604"/>
        <dbReference type="ChEBI" id="CHEBI:15378"/>
        <dbReference type="ChEBI" id="CHEBI:29999"/>
        <dbReference type="ChEBI" id="CHEBI:30616"/>
        <dbReference type="ChEBI" id="CHEBI:83421"/>
        <dbReference type="ChEBI" id="CHEBI:456216"/>
        <dbReference type="EC" id="2.7.11.1"/>
    </reaction>
</comment>
<dbReference type="HOGENOM" id="CLU_248074_0_0_1"/>
<dbReference type="OMA" id="ICQNERR"/>
<evidence type="ECO:0000256" key="8">
    <source>
        <dbReference type="ARBA" id="ARBA00047899"/>
    </source>
</evidence>
<protein>
    <recommendedName>
        <fullName evidence="1">non-specific serine/threonine protein kinase</fullName>
        <ecNumber evidence="1">2.7.11.1</ecNumber>
    </recommendedName>
</protein>
<dbReference type="EMBL" id="AACB03000003">
    <property type="protein sequence ID" value="KAE8302865.1"/>
    <property type="molecule type" value="Genomic_DNA"/>
</dbReference>
<evidence type="ECO:0000256" key="6">
    <source>
        <dbReference type="ARBA" id="ARBA00022777"/>
    </source>
</evidence>
<dbReference type="PANTHER" id="PTHR24356">
    <property type="entry name" value="SERINE/THREONINE-PROTEIN KINASE"/>
    <property type="match status" value="1"/>
</dbReference>
<dbReference type="SMART" id="SM00220">
    <property type="entry name" value="S_TKc"/>
    <property type="match status" value="1"/>
</dbReference>
<dbReference type="InterPro" id="IPR011993">
    <property type="entry name" value="PH-like_dom_sf"/>
</dbReference>
<evidence type="ECO:0000313" key="11">
    <source>
        <dbReference type="EMBL" id="KAE8302865.1"/>
    </source>
</evidence>
<dbReference type="KEGG" id="gla:GL50803_00113522"/>
<dbReference type="SUPFAM" id="SSF50729">
    <property type="entry name" value="PH domain-like"/>
    <property type="match status" value="1"/>
</dbReference>
<dbReference type="InterPro" id="IPR008271">
    <property type="entry name" value="Ser/Thr_kinase_AS"/>
</dbReference>
<evidence type="ECO:0000256" key="7">
    <source>
        <dbReference type="ARBA" id="ARBA00022840"/>
    </source>
</evidence>
<comment type="caution">
    <text evidence="11">The sequence shown here is derived from an EMBL/GenBank/DDBJ whole genome shotgun (WGS) entry which is preliminary data.</text>
</comment>
<dbReference type="FunFam" id="2.30.29.30:FF:000811">
    <property type="entry name" value="Kinase, AGC MAST"/>
    <property type="match status" value="1"/>
</dbReference>
<dbReference type="GO" id="GO:0035556">
    <property type="term" value="P:intracellular signal transduction"/>
    <property type="evidence" value="ECO:0000318"/>
    <property type="project" value="GO_Central"/>
</dbReference>
<dbReference type="PROSITE" id="PS50011">
    <property type="entry name" value="PROTEIN_KINASE_DOM"/>
    <property type="match status" value="1"/>
</dbReference>
<accession>A8B1S2</accession>
<dbReference type="EC" id="2.7.11.1" evidence="1"/>
<dbReference type="STRING" id="184922.A8B1S2"/>
<evidence type="ECO:0000259" key="10">
    <source>
        <dbReference type="PROSITE" id="PS50011"/>
    </source>
</evidence>
<evidence type="ECO:0000256" key="2">
    <source>
        <dbReference type="ARBA" id="ARBA00022527"/>
    </source>
</evidence>
<sequence>MPFEQQSTTGDFPGFDVIDFLGEGSYGKVYRAIDAETGLEVGLKVINRKALENDKLLYTLDREVVALRTAQNKNLTNIIRLYSKTDKNDFTTLILEYASLGDLSSLIKCYRVLPEDWTRFLIAEIILGLEGLHSIGYCHRDIKPSNILLTRGGHVRIADFGTSKQLPLDEVSMAIGTKSFPPSAYMSTSSAAASNDSQGTLQKKLQNMDQQPRCSIYGTVCYNAPESNRHGLLYMSPQDVWGLGCILYECLTGMPAFMGDVELAIMQAIEKQKVIVPKTVSPDAADLIKRLLTKDPTKRFNGGWRAIKKHPFFTEHNVDFANLNNQMPPFNPSIVFSDLQEFKHMKVPKIMNSDQANMLNLIDTSEYRSKDSPLRRFLIPGENIIYSIDVVKRRVLRLPKQRRFVLTDFPRLFYIDVSTMVQKGEIDMTSTNLKITRIGERTIEFTLGQNCFTAEVLTKDLCDLWLRYMTMYSVNGKTAMANIMANRANLVKVSDQDMRCEMCKGRLFKNGFCNTCGNVAQVSNNGSSTIQYILKMDPRWLPVSEKEIRLHSRLALISGIQPEMDNIEAMSRYETRSSVQKAIDRLKKTQEDVVVYKNRQDQPLDGSTTLPDQQSAISGPTVELTTQEAVQASSTLCATPELKELQSGFVQSGQISQLSGTALLLNPPLATKPKPASEKDSAIYGTQFPNLPNMRRSSAECCLPSSANVDDEELQSDMYKDQARMSGASTLSSITNRQSMSVQVISKQEKDLFEFFHANDSLINLEESGHVLPSSEQAARVSVDGKSYQDGGIMDGINQAHLDSIVQQVTLTSPLHTERNSASLITPPLNSCQYKYETPVYPQSSPNKAIPQKQSDLPTDIPGLLTYMDETPGHSVTPAVAPSGHASAVINKRDTLNSLQSMILGEFPELPTNVANQSSHIRITTASTQAILGSHSYSVRCLLAKIYAVSSAAELLPYPTLPLPRILGYCGDRLLLQYRENIGVIGKFLTILYVLNNKQAILPPLGTTIVDKVEPHCICICQNERRVKLSDNIDTNYDVTIRHASPCYTCGGDVFKELPTGEIINDALLASLKSQQTSVTQIPTIVFPQGLSAANEKTTSKAPEVSGSVLVKRATMSNKKVSSVQLDDEIPLVSRDLNEEHSTNSYMAVFDKRRTSNTVCIQELDTESEECFETYKHFDTEPSVETAVPLSAGLKFYFHANGNTPVALIPIAELSWLNIGASARYRKAIKEKVAEALTPLCCSHQRKPEVSLPGIMSIKQFQQKDKWCKYLGANGSAFELTEEIYKVGKLQDLRFLLEMNTYHKQVSFDVTIQYDESSDGYFNALYLDECMRSSAVSATTAYTVEDLGTSTGTSIHNHNKPDTVYQHMVEDYTQSSFKLANRQPYIHYCRRCVCSECISKIEQKDCFIKLEAVEQKSAFIASEFGKDEYSFELFKSWVSRRFPFQFREGNFPLRHRCRYEQCKRYVESIAPCGDVNLRLPFVTMARPADAEVMEVGTQIPTSAELDEYWVDFAT</sequence>
<gene>
    <name evidence="11" type="ORF">GL50803_00113522</name>
</gene>
<name>A8B1S2_GIAIC</name>
<dbReference type="PROSITE" id="PS00108">
    <property type="entry name" value="PROTEIN_KINASE_ST"/>
    <property type="match status" value="1"/>
</dbReference>
<dbReference type="InterPro" id="IPR000719">
    <property type="entry name" value="Prot_kinase_dom"/>
</dbReference>
<dbReference type="VEuPathDB" id="GiardiaDB:GL50803_113522"/>
<evidence type="ECO:0000256" key="4">
    <source>
        <dbReference type="ARBA" id="ARBA00022679"/>
    </source>
</evidence>
<evidence type="ECO:0000256" key="9">
    <source>
        <dbReference type="ARBA" id="ARBA00048679"/>
    </source>
</evidence>
<keyword evidence="7" id="KW-0067">ATP-binding</keyword>
<dbReference type="GO" id="GO:0007010">
    <property type="term" value="P:cytoskeleton organization"/>
    <property type="evidence" value="ECO:0007669"/>
    <property type="project" value="UniProtKB-ARBA"/>
</dbReference>
<dbReference type="Pfam" id="PF14593">
    <property type="entry name" value="PH_3"/>
    <property type="match status" value="1"/>
</dbReference>
<keyword evidence="3" id="KW-0597">Phosphoprotein</keyword>
<organism evidence="11 12">
    <name type="scientific">Giardia intestinalis (strain ATCC 50803 / WB clone C6)</name>
    <name type="common">Giardia lamblia</name>
    <dbReference type="NCBI Taxonomy" id="184922"/>
    <lineage>
        <taxon>Eukaryota</taxon>
        <taxon>Metamonada</taxon>
        <taxon>Diplomonadida</taxon>
        <taxon>Hexamitidae</taxon>
        <taxon>Giardiinae</taxon>
        <taxon>Giardia</taxon>
    </lineage>
</organism>
<dbReference type="Gene3D" id="3.30.200.20">
    <property type="entry name" value="Phosphorylase Kinase, domain 1"/>
    <property type="match status" value="1"/>
</dbReference>
<dbReference type="Proteomes" id="UP000001548">
    <property type="component" value="Unassembled WGS sequence"/>
</dbReference>
<dbReference type="Gene3D" id="1.10.510.10">
    <property type="entry name" value="Transferase(Phosphotransferase) domain 1"/>
    <property type="match status" value="2"/>
</dbReference>
<reference evidence="11 12" key="1">
    <citation type="journal article" date="2007" name="Science">
        <title>Genomic minimalism in the early diverging intestinal parasite Giardia lamblia.</title>
        <authorList>
            <person name="Morrison H.G."/>
            <person name="McArthur A.G."/>
            <person name="Gillin F.D."/>
            <person name="Aley S.B."/>
            <person name="Adam R.D."/>
            <person name="Olsen G.J."/>
            <person name="Best A.A."/>
            <person name="Cande W.Z."/>
            <person name="Chen F."/>
            <person name="Cipriano M.J."/>
            <person name="Davids B.J."/>
            <person name="Dawson S.C."/>
            <person name="Elmendorf H.G."/>
            <person name="Hehl A.B."/>
            <person name="Holder M.E."/>
            <person name="Huse S.M."/>
            <person name="Kim U.U."/>
            <person name="Lasek-Nesselquist E."/>
            <person name="Manning G."/>
            <person name="Nigam A."/>
            <person name="Nixon J.E."/>
            <person name="Palm D."/>
            <person name="Passamaneck N.E."/>
            <person name="Prabhu A."/>
            <person name="Reich C.I."/>
            <person name="Reiner D.S."/>
            <person name="Samuelson J."/>
            <person name="Svard S.G."/>
            <person name="Sogin M.L."/>
        </authorList>
    </citation>
    <scope>NUCLEOTIDE SEQUENCE [LARGE SCALE GENOMIC DNA]</scope>
    <source>
        <strain evidence="11 12">WB C6</strain>
    </source>
</reference>
<dbReference type="InterPro" id="IPR033931">
    <property type="entry name" value="PDK1-typ_PH"/>
</dbReference>
<dbReference type="GO" id="GO:0004674">
    <property type="term" value="F:protein serine/threonine kinase activity"/>
    <property type="evidence" value="ECO:0000318"/>
    <property type="project" value="GO_Central"/>
</dbReference>
<keyword evidence="5" id="KW-0547">Nucleotide-binding</keyword>
<dbReference type="Gene3D" id="2.30.29.30">
    <property type="entry name" value="Pleckstrin-homology domain (PH domain)/Phosphotyrosine-binding domain (PTB)"/>
    <property type="match status" value="1"/>
</dbReference>
<evidence type="ECO:0000256" key="3">
    <source>
        <dbReference type="ARBA" id="ARBA00022553"/>
    </source>
</evidence>
<feature type="domain" description="Protein kinase" evidence="10">
    <location>
        <begin position="15"/>
        <end position="313"/>
    </location>
</feature>
<dbReference type="RefSeq" id="XP_001709836.1">
    <property type="nucleotide sequence ID" value="XM_001709784.1"/>
</dbReference>
<comment type="catalytic activity">
    <reaction evidence="8">
        <text>L-threonyl-[protein] + ATP = O-phospho-L-threonyl-[protein] + ADP + H(+)</text>
        <dbReference type="Rhea" id="RHEA:46608"/>
        <dbReference type="Rhea" id="RHEA-COMP:11060"/>
        <dbReference type="Rhea" id="RHEA-COMP:11605"/>
        <dbReference type="ChEBI" id="CHEBI:15378"/>
        <dbReference type="ChEBI" id="CHEBI:30013"/>
        <dbReference type="ChEBI" id="CHEBI:30616"/>
        <dbReference type="ChEBI" id="CHEBI:61977"/>
        <dbReference type="ChEBI" id="CHEBI:456216"/>
        <dbReference type="EC" id="2.7.11.1"/>
    </reaction>
</comment>
<keyword evidence="2" id="KW-0723">Serine/threonine-protein kinase</keyword>
<evidence type="ECO:0000313" key="12">
    <source>
        <dbReference type="Proteomes" id="UP000001548"/>
    </source>
</evidence>
<dbReference type="FunFam" id="1.10.510.10:FF:000024">
    <property type="entry name" value="Probable serine/threonine-protein kinase cot-1"/>
    <property type="match status" value="1"/>
</dbReference>
<evidence type="ECO:0000256" key="5">
    <source>
        <dbReference type="ARBA" id="ARBA00022741"/>
    </source>
</evidence>
<keyword evidence="4" id="KW-0808">Transferase</keyword>
<dbReference type="Pfam" id="PF00069">
    <property type="entry name" value="Pkinase"/>
    <property type="match status" value="2"/>
</dbReference>
<dbReference type="PANTHER" id="PTHR24356:SF418">
    <property type="entry name" value="SERINE_THREONINE-PROTEIN KINASE WARTS"/>
    <property type="match status" value="1"/>
</dbReference>
<dbReference type="InterPro" id="IPR011009">
    <property type="entry name" value="Kinase-like_dom_sf"/>
</dbReference>
<dbReference type="SUPFAM" id="SSF56112">
    <property type="entry name" value="Protein kinase-like (PK-like)"/>
    <property type="match status" value="1"/>
</dbReference>
<dbReference type="GeneID" id="5702804"/>
<dbReference type="InterPro" id="IPR050236">
    <property type="entry name" value="Ser_Thr_kinase_AGC"/>
</dbReference>
<proteinExistence type="predicted"/>